<dbReference type="Proteomes" id="UP000285349">
    <property type="component" value="Unassembled WGS sequence"/>
</dbReference>
<dbReference type="RefSeq" id="WP_123508074.1">
    <property type="nucleotide sequence ID" value="NZ_MOBQ01000002.1"/>
</dbReference>
<dbReference type="InterPro" id="IPR004195">
    <property type="entry name" value="Head_decoration_D"/>
</dbReference>
<dbReference type="EMBL" id="MOBQ01000002">
    <property type="protein sequence ID" value="RON52920.1"/>
    <property type="molecule type" value="Genomic_DNA"/>
</dbReference>
<dbReference type="AlphaFoldDB" id="A0A423KIE4"/>
<name>A0A423KIE4_9PSED</name>
<accession>A0A423KIE4</accession>
<evidence type="ECO:0000313" key="2">
    <source>
        <dbReference type="Proteomes" id="UP000285349"/>
    </source>
</evidence>
<protein>
    <recommendedName>
        <fullName evidence="3">Head decoration protein</fullName>
    </recommendedName>
</protein>
<evidence type="ECO:0008006" key="3">
    <source>
        <dbReference type="Google" id="ProtNLM"/>
    </source>
</evidence>
<dbReference type="Pfam" id="PF02924">
    <property type="entry name" value="HDPD"/>
    <property type="match status" value="1"/>
</dbReference>
<sequence length="231" mass="23327">MSLTPSEIRDNPQQPGVQAQVYIPDQLIADARNLVTQPILLGAGVLKRGTVLGQQNVNPVQTVAGASNTGNGTVGTVVVGSSVETGGYVLLATSATVFKVTDPEGTVLGNATVGTAFSHAEIGFTVTAGGTAFVAGDNFTINVFDAVGTYIQCVRTASDGSQTPVAILVDDADASAGPVTAGAYLAGEFNASELIFSTTWVLAALVSAMRPYGLFAKSSISSASPSNNSAP</sequence>
<proteinExistence type="predicted"/>
<organism evidence="1 2">
    <name type="scientific">Pseudomonas frederiksbergensis</name>
    <dbReference type="NCBI Taxonomy" id="104087"/>
    <lineage>
        <taxon>Bacteria</taxon>
        <taxon>Pseudomonadati</taxon>
        <taxon>Pseudomonadota</taxon>
        <taxon>Gammaproteobacteria</taxon>
        <taxon>Pseudomonadales</taxon>
        <taxon>Pseudomonadaceae</taxon>
        <taxon>Pseudomonas</taxon>
    </lineage>
</organism>
<gene>
    <name evidence="1" type="ORF">BK666_02150</name>
</gene>
<dbReference type="OrthoDB" id="7032972at2"/>
<comment type="caution">
    <text evidence="1">The sequence shown here is derived from an EMBL/GenBank/DDBJ whole genome shotgun (WGS) entry which is preliminary data.</text>
</comment>
<evidence type="ECO:0000313" key="1">
    <source>
        <dbReference type="EMBL" id="RON52920.1"/>
    </source>
</evidence>
<reference evidence="1 2" key="1">
    <citation type="submission" date="2016-10" db="EMBL/GenBank/DDBJ databases">
        <title>Comparative genome analysis of multiple Pseudomonas spp. focuses on biocontrol and plant growth promoting traits.</title>
        <authorList>
            <person name="Tao X.-Y."/>
            <person name="Taylor C.G."/>
        </authorList>
    </citation>
    <scope>NUCLEOTIDE SEQUENCE [LARGE SCALE GENOMIC DNA]</scope>
    <source>
        <strain evidence="1 2">37A10</strain>
    </source>
</reference>